<dbReference type="AlphaFoldDB" id="A0AAC9MY34"/>
<organism evidence="2 3">
    <name type="scientific">Actinoalloteichus hymeniacidonis</name>
    <dbReference type="NCBI Taxonomy" id="340345"/>
    <lineage>
        <taxon>Bacteria</taxon>
        <taxon>Bacillati</taxon>
        <taxon>Actinomycetota</taxon>
        <taxon>Actinomycetes</taxon>
        <taxon>Pseudonocardiales</taxon>
        <taxon>Pseudonocardiaceae</taxon>
        <taxon>Actinoalloteichus</taxon>
    </lineage>
</organism>
<sequence>MSDRQNSTEVPAADDFVLGLDVGGTKLAAGVVSADGRVQAFTVTPTGAGDGPEQVIARLCRLARDTVSSAGLRLADLTAVGICCCGPLDSRSGVVHDPPNLLGWGDVPLADLVAAELGVRVWVENDATAATVGEWRFGAGRGIRDLLYFTVSTGVGSGAVIDGRVFRGGRGNGGELGHTLMVADGRLCGCGARGCLEAYASGTAIAARARERIDDGGHSTLAALTDINAADVARAARAGDALAHAVWRETTDLFAAALAGFINVFEPQLIVLGGGVARTGDQFLVPVRERARVLAMRPAGEIVEVRQAQLAEKAGVVGAAAAAFDRVTTGE</sequence>
<accession>A0AAC9MY34</accession>
<keyword evidence="3" id="KW-1185">Reference proteome</keyword>
<dbReference type="GO" id="GO:0004340">
    <property type="term" value="F:glucokinase activity"/>
    <property type="evidence" value="ECO:0007669"/>
    <property type="project" value="UniProtKB-EC"/>
</dbReference>
<dbReference type="InterPro" id="IPR043129">
    <property type="entry name" value="ATPase_NBD"/>
</dbReference>
<dbReference type="EMBL" id="CP014859">
    <property type="protein sequence ID" value="AOS62582.1"/>
    <property type="molecule type" value="Genomic_DNA"/>
</dbReference>
<dbReference type="PANTHER" id="PTHR18964">
    <property type="entry name" value="ROK (REPRESSOR, ORF, KINASE) FAMILY"/>
    <property type="match status" value="1"/>
</dbReference>
<protein>
    <submittedName>
        <fullName evidence="2">Transcriptional regulator/sugar kinase</fullName>
        <ecNumber evidence="2">2.7.1.2</ecNumber>
    </submittedName>
</protein>
<dbReference type="PROSITE" id="PS01125">
    <property type="entry name" value="ROK"/>
    <property type="match status" value="1"/>
</dbReference>
<dbReference type="SUPFAM" id="SSF53067">
    <property type="entry name" value="Actin-like ATPase domain"/>
    <property type="match status" value="1"/>
</dbReference>
<dbReference type="Proteomes" id="UP000095210">
    <property type="component" value="Chromosome"/>
</dbReference>
<evidence type="ECO:0000313" key="3">
    <source>
        <dbReference type="Proteomes" id="UP000095210"/>
    </source>
</evidence>
<dbReference type="RefSeq" id="WP_069848031.1">
    <property type="nucleotide sequence ID" value="NZ_CP014859.1"/>
</dbReference>
<dbReference type="Gene3D" id="3.30.420.40">
    <property type="match status" value="2"/>
</dbReference>
<evidence type="ECO:0000256" key="1">
    <source>
        <dbReference type="ARBA" id="ARBA00006479"/>
    </source>
</evidence>
<dbReference type="InterPro" id="IPR049874">
    <property type="entry name" value="ROK_cs"/>
</dbReference>
<gene>
    <name evidence="2" type="ORF">TL08_08835</name>
</gene>
<comment type="similarity">
    <text evidence="1">Belongs to the ROK (NagC/XylR) family.</text>
</comment>
<dbReference type="KEGG" id="ahm:TL08_08835"/>
<proteinExistence type="inferred from homology"/>
<keyword evidence="2" id="KW-0808">Transferase</keyword>
<name>A0AAC9MY34_9PSEU</name>
<dbReference type="InterPro" id="IPR000600">
    <property type="entry name" value="ROK"/>
</dbReference>
<dbReference type="PANTHER" id="PTHR18964:SF149">
    <property type="entry name" value="BIFUNCTIONAL UDP-N-ACETYLGLUCOSAMINE 2-EPIMERASE_N-ACETYLMANNOSAMINE KINASE"/>
    <property type="match status" value="1"/>
</dbReference>
<dbReference type="EC" id="2.7.1.2" evidence="2"/>
<evidence type="ECO:0000313" key="2">
    <source>
        <dbReference type="EMBL" id="AOS62582.1"/>
    </source>
</evidence>
<keyword evidence="2" id="KW-0418">Kinase</keyword>
<reference evidence="3" key="1">
    <citation type="submission" date="2016-03" db="EMBL/GenBank/DDBJ databases">
        <title>Complete genome sequence of the type strain Actinoalloteichus hymeniacidonis DSM 45092.</title>
        <authorList>
            <person name="Schaffert L."/>
            <person name="Albersmeier A."/>
            <person name="Winkler A."/>
            <person name="Kalinowski J."/>
            <person name="Zotchev S."/>
            <person name="Ruckert C."/>
        </authorList>
    </citation>
    <scope>NUCLEOTIDE SEQUENCE [LARGE SCALE GENOMIC DNA]</scope>
    <source>
        <strain evidence="3">HPA177(T) (DSM 45092(T))</strain>
    </source>
</reference>
<dbReference type="Pfam" id="PF00480">
    <property type="entry name" value="ROK"/>
    <property type="match status" value="1"/>
</dbReference>